<dbReference type="InterPro" id="IPR013785">
    <property type="entry name" value="Aldolase_TIM"/>
</dbReference>
<evidence type="ECO:0000256" key="6">
    <source>
        <dbReference type="ARBA" id="ARBA00047334"/>
    </source>
</evidence>
<dbReference type="GO" id="GO:0000287">
    <property type="term" value="F:magnesium ion binding"/>
    <property type="evidence" value="ECO:0007669"/>
    <property type="project" value="UniProtKB-UniRule"/>
</dbReference>
<feature type="binding site" evidence="9">
    <location>
        <position position="139"/>
    </location>
    <ligand>
        <name>4-amino-2-methyl-5-(diphosphooxymethyl)pyrimidine</name>
        <dbReference type="ChEBI" id="CHEBI:57841"/>
    </ligand>
</feature>
<dbReference type="GO" id="GO:0009229">
    <property type="term" value="P:thiamine diphosphate biosynthetic process"/>
    <property type="evidence" value="ECO:0007669"/>
    <property type="project" value="UniProtKB-UniRule"/>
</dbReference>
<protein>
    <recommendedName>
        <fullName evidence="9">Thiamine-phosphate synthase</fullName>
        <shortName evidence="9">TP synthase</shortName>
        <shortName evidence="9">TPS</shortName>
        <ecNumber evidence="9">2.5.1.3</ecNumber>
    </recommendedName>
    <alternativeName>
        <fullName evidence="9">Thiamine-phosphate pyrophosphorylase</fullName>
        <shortName evidence="9">TMP pyrophosphorylase</shortName>
        <shortName evidence="9">TMP-PPase</shortName>
    </alternativeName>
</protein>
<dbReference type="UniPathway" id="UPA00060">
    <property type="reaction ID" value="UER00141"/>
</dbReference>
<comment type="caution">
    <text evidence="13">The sequence shown here is derived from an EMBL/GenBank/DDBJ whole genome shotgun (WGS) entry which is preliminary data.</text>
</comment>
<keyword evidence="4 9" id="KW-0460">Magnesium</keyword>
<evidence type="ECO:0000256" key="11">
    <source>
        <dbReference type="RuleBase" id="RU004253"/>
    </source>
</evidence>
<dbReference type="AlphaFoldDB" id="A0A1Q8Q537"/>
<dbReference type="SUPFAM" id="SSF51391">
    <property type="entry name" value="Thiamin phosphate synthase"/>
    <property type="match status" value="1"/>
</dbReference>
<evidence type="ECO:0000313" key="14">
    <source>
        <dbReference type="Proteomes" id="UP000185568"/>
    </source>
</evidence>
<comment type="catalytic activity">
    <reaction evidence="6 9 10">
        <text>4-methyl-5-(2-phosphooxyethyl)-thiazole + 4-amino-2-methyl-5-(diphosphooxymethyl)pyrimidine + H(+) = thiamine phosphate + diphosphate</text>
        <dbReference type="Rhea" id="RHEA:22328"/>
        <dbReference type="ChEBI" id="CHEBI:15378"/>
        <dbReference type="ChEBI" id="CHEBI:33019"/>
        <dbReference type="ChEBI" id="CHEBI:37575"/>
        <dbReference type="ChEBI" id="CHEBI:57841"/>
        <dbReference type="ChEBI" id="CHEBI:58296"/>
        <dbReference type="EC" id="2.5.1.3"/>
    </reaction>
</comment>
<dbReference type="Proteomes" id="UP000185568">
    <property type="component" value="Unassembled WGS sequence"/>
</dbReference>
<dbReference type="HAMAP" id="MF_00097">
    <property type="entry name" value="TMP_synthase"/>
    <property type="match status" value="1"/>
</dbReference>
<proteinExistence type="inferred from homology"/>
<evidence type="ECO:0000256" key="9">
    <source>
        <dbReference type="HAMAP-Rule" id="MF_00097"/>
    </source>
</evidence>
<dbReference type="Gene3D" id="3.20.20.70">
    <property type="entry name" value="Aldolase class I"/>
    <property type="match status" value="1"/>
</dbReference>
<evidence type="ECO:0000256" key="1">
    <source>
        <dbReference type="ARBA" id="ARBA00005165"/>
    </source>
</evidence>
<reference evidence="13 14" key="1">
    <citation type="submission" date="2016-12" db="EMBL/GenBank/DDBJ databases">
        <title>Domibacillus antri genome sequencing.</title>
        <authorList>
            <person name="Verma A."/>
            <person name="Krishnamurthi S."/>
        </authorList>
    </citation>
    <scope>NUCLEOTIDE SEQUENCE [LARGE SCALE GENOMIC DNA]</scope>
    <source>
        <strain evidence="13 14">XD80</strain>
    </source>
</reference>
<feature type="binding site" evidence="9">
    <location>
        <begin position="188"/>
        <end position="189"/>
    </location>
    <ligand>
        <name>2-[(2R,5Z)-2-carboxy-4-methylthiazol-5(2H)-ylidene]ethyl phosphate</name>
        <dbReference type="ChEBI" id="CHEBI:62899"/>
    </ligand>
</feature>
<dbReference type="Pfam" id="PF02581">
    <property type="entry name" value="TMP-TENI"/>
    <property type="match status" value="1"/>
</dbReference>
<dbReference type="InterPro" id="IPR034291">
    <property type="entry name" value="TMP_synthase"/>
</dbReference>
<keyword evidence="2 9" id="KW-0808">Transferase</keyword>
<evidence type="ECO:0000259" key="12">
    <source>
        <dbReference type="Pfam" id="PF02581"/>
    </source>
</evidence>
<feature type="binding site" evidence="9">
    <location>
        <begin position="37"/>
        <end position="41"/>
    </location>
    <ligand>
        <name>4-amino-2-methyl-5-(diphosphooxymethyl)pyrimidine</name>
        <dbReference type="ChEBI" id="CHEBI:57841"/>
    </ligand>
</feature>
<feature type="binding site" evidence="9">
    <location>
        <position position="72"/>
    </location>
    <ligand>
        <name>4-amino-2-methyl-5-(diphosphooxymethyl)pyrimidine</name>
        <dbReference type="ChEBI" id="CHEBI:57841"/>
    </ligand>
</feature>
<dbReference type="InterPro" id="IPR022998">
    <property type="entry name" value="ThiamineP_synth_TenI"/>
</dbReference>
<evidence type="ECO:0000256" key="7">
    <source>
        <dbReference type="ARBA" id="ARBA00047851"/>
    </source>
</evidence>
<dbReference type="PANTHER" id="PTHR20857:SF15">
    <property type="entry name" value="THIAMINE-PHOSPHATE SYNTHASE"/>
    <property type="match status" value="1"/>
</dbReference>
<dbReference type="STRING" id="1714264.BTO30_10065"/>
<evidence type="ECO:0000256" key="8">
    <source>
        <dbReference type="ARBA" id="ARBA00047883"/>
    </source>
</evidence>
<evidence type="ECO:0000256" key="10">
    <source>
        <dbReference type="RuleBase" id="RU003826"/>
    </source>
</evidence>
<dbReference type="FunFam" id="3.20.20.70:FF:000096">
    <property type="entry name" value="Thiamine-phosphate synthase"/>
    <property type="match status" value="1"/>
</dbReference>
<comment type="similarity">
    <text evidence="9 10">Belongs to the thiamine-phosphate synthase family.</text>
</comment>
<feature type="binding site" evidence="9">
    <location>
        <position position="110"/>
    </location>
    <ligand>
        <name>4-amino-2-methyl-5-(diphosphooxymethyl)pyrimidine</name>
        <dbReference type="ChEBI" id="CHEBI:57841"/>
    </ligand>
</feature>
<dbReference type="EMBL" id="MSDU01000020">
    <property type="protein sequence ID" value="OLN22395.1"/>
    <property type="molecule type" value="Genomic_DNA"/>
</dbReference>
<dbReference type="GO" id="GO:0009228">
    <property type="term" value="P:thiamine biosynthetic process"/>
    <property type="evidence" value="ECO:0007669"/>
    <property type="project" value="UniProtKB-KW"/>
</dbReference>
<evidence type="ECO:0000256" key="3">
    <source>
        <dbReference type="ARBA" id="ARBA00022723"/>
    </source>
</evidence>
<comment type="cofactor">
    <cofactor evidence="9">
        <name>Mg(2+)</name>
        <dbReference type="ChEBI" id="CHEBI:18420"/>
    </cofactor>
    <text evidence="9">Binds 1 Mg(2+) ion per subunit.</text>
</comment>
<dbReference type="GO" id="GO:0004789">
    <property type="term" value="F:thiamine-phosphate diphosphorylase activity"/>
    <property type="evidence" value="ECO:0007669"/>
    <property type="project" value="UniProtKB-UniRule"/>
</dbReference>
<dbReference type="EC" id="2.5.1.3" evidence="9"/>
<feature type="binding site" evidence="9">
    <location>
        <position position="168"/>
    </location>
    <ligand>
        <name>2-[(2R,5Z)-2-carboxy-4-methylthiazol-5(2H)-ylidene]ethyl phosphate</name>
        <dbReference type="ChEBI" id="CHEBI:62899"/>
    </ligand>
</feature>
<feature type="binding site" evidence="9">
    <location>
        <position position="92"/>
    </location>
    <ligand>
        <name>Mg(2+)</name>
        <dbReference type="ChEBI" id="CHEBI:18420"/>
    </ligand>
</feature>
<evidence type="ECO:0000256" key="2">
    <source>
        <dbReference type="ARBA" id="ARBA00022679"/>
    </source>
</evidence>
<accession>A0A1Q8Q537</accession>
<evidence type="ECO:0000313" key="13">
    <source>
        <dbReference type="EMBL" id="OLN22395.1"/>
    </source>
</evidence>
<comment type="catalytic activity">
    <reaction evidence="7 9 10">
        <text>2-(2-carboxy-4-methylthiazol-5-yl)ethyl phosphate + 4-amino-2-methyl-5-(diphosphooxymethyl)pyrimidine + 2 H(+) = thiamine phosphate + CO2 + diphosphate</text>
        <dbReference type="Rhea" id="RHEA:47848"/>
        <dbReference type="ChEBI" id="CHEBI:15378"/>
        <dbReference type="ChEBI" id="CHEBI:16526"/>
        <dbReference type="ChEBI" id="CHEBI:33019"/>
        <dbReference type="ChEBI" id="CHEBI:37575"/>
        <dbReference type="ChEBI" id="CHEBI:57841"/>
        <dbReference type="ChEBI" id="CHEBI:62890"/>
        <dbReference type="EC" id="2.5.1.3"/>
    </reaction>
</comment>
<organism evidence="13 14">
    <name type="scientific">Domibacillus antri</name>
    <dbReference type="NCBI Taxonomy" id="1714264"/>
    <lineage>
        <taxon>Bacteria</taxon>
        <taxon>Bacillati</taxon>
        <taxon>Bacillota</taxon>
        <taxon>Bacilli</taxon>
        <taxon>Bacillales</taxon>
        <taxon>Bacillaceae</taxon>
        <taxon>Domibacillus</taxon>
    </lineage>
</organism>
<dbReference type="RefSeq" id="WP_075398596.1">
    <property type="nucleotide sequence ID" value="NZ_MSDU01000020.1"/>
</dbReference>
<keyword evidence="14" id="KW-1185">Reference proteome</keyword>
<name>A0A1Q8Q537_9BACI</name>
<comment type="pathway">
    <text evidence="1 9 11">Cofactor biosynthesis; thiamine diphosphate biosynthesis; thiamine phosphate from 4-amino-2-methyl-5-diphosphomethylpyrimidine and 4-methyl-5-(2-phosphoethyl)-thiazole: step 1/1.</text>
</comment>
<dbReference type="OrthoDB" id="9812206at2"/>
<dbReference type="NCBIfam" id="TIGR00693">
    <property type="entry name" value="thiE"/>
    <property type="match status" value="1"/>
</dbReference>
<comment type="catalytic activity">
    <reaction evidence="8 9 10">
        <text>2-[(2R,5Z)-2-carboxy-4-methylthiazol-5(2H)-ylidene]ethyl phosphate + 4-amino-2-methyl-5-(diphosphooxymethyl)pyrimidine + 2 H(+) = thiamine phosphate + CO2 + diphosphate</text>
        <dbReference type="Rhea" id="RHEA:47844"/>
        <dbReference type="ChEBI" id="CHEBI:15378"/>
        <dbReference type="ChEBI" id="CHEBI:16526"/>
        <dbReference type="ChEBI" id="CHEBI:33019"/>
        <dbReference type="ChEBI" id="CHEBI:37575"/>
        <dbReference type="ChEBI" id="CHEBI:57841"/>
        <dbReference type="ChEBI" id="CHEBI:62899"/>
        <dbReference type="EC" id="2.5.1.3"/>
    </reaction>
</comment>
<comment type="function">
    <text evidence="9">Condenses 4-methyl-5-(beta-hydroxyethyl)thiazole monophosphate (THZ-P) and 2-methyl-4-amino-5-hydroxymethyl pyrimidine pyrophosphate (HMP-PP) to form thiamine monophosphate (TMP).</text>
</comment>
<sequence>MEKEQLAVYFIAGTPNCLTTIEETLQAAIDGGIAMFQFREKGEGALTGERKKQIALRLQAKCKQAGIPFIINDDIALAIDIAADGVHIGQEDEPASVVREKIKGGIVGVSVHTMDEFEKAIADGADYVGTGPIYVTATKTDTRPVAGTTLIRKMKDKYPDFPIVGIGGITIENAEEVMKAGADGVSVITAISHAKNPKQAASQLKNVFSRTQ</sequence>
<keyword evidence="3 9" id="KW-0479">Metal-binding</keyword>
<feature type="domain" description="Thiamine phosphate synthase/TenI" evidence="12">
    <location>
        <begin position="8"/>
        <end position="191"/>
    </location>
</feature>
<evidence type="ECO:0000256" key="5">
    <source>
        <dbReference type="ARBA" id="ARBA00022977"/>
    </source>
</evidence>
<dbReference type="PANTHER" id="PTHR20857">
    <property type="entry name" value="THIAMINE-PHOSPHATE PYROPHOSPHORYLASE"/>
    <property type="match status" value="1"/>
</dbReference>
<dbReference type="InterPro" id="IPR036206">
    <property type="entry name" value="ThiamineP_synth_sf"/>
</dbReference>
<dbReference type="GO" id="GO:0005737">
    <property type="term" value="C:cytoplasm"/>
    <property type="evidence" value="ECO:0007669"/>
    <property type="project" value="TreeGrafter"/>
</dbReference>
<dbReference type="CDD" id="cd00564">
    <property type="entry name" value="TMP_TenI"/>
    <property type="match status" value="1"/>
</dbReference>
<feature type="binding site" evidence="9">
    <location>
        <position position="73"/>
    </location>
    <ligand>
        <name>Mg(2+)</name>
        <dbReference type="ChEBI" id="CHEBI:18420"/>
    </ligand>
</feature>
<evidence type="ECO:0000256" key="4">
    <source>
        <dbReference type="ARBA" id="ARBA00022842"/>
    </source>
</evidence>
<feature type="binding site" evidence="9">
    <location>
        <begin position="136"/>
        <end position="138"/>
    </location>
    <ligand>
        <name>2-[(2R,5Z)-2-carboxy-4-methylthiazol-5(2H)-ylidene]ethyl phosphate</name>
        <dbReference type="ChEBI" id="CHEBI:62899"/>
    </ligand>
</feature>
<keyword evidence="5 9" id="KW-0784">Thiamine biosynthesis</keyword>
<gene>
    <name evidence="9" type="primary">thiE</name>
    <name evidence="13" type="ORF">BTO30_10065</name>
</gene>